<dbReference type="RefSeq" id="WP_078817739.1">
    <property type="nucleotide sequence ID" value="NZ_FUYJ01000004.1"/>
</dbReference>
<dbReference type="SUPFAM" id="SSF52738">
    <property type="entry name" value="Methylesterase CheB, C-terminal domain"/>
    <property type="match status" value="1"/>
</dbReference>
<comment type="catalytic activity">
    <reaction evidence="2 3">
        <text>[protein]-L-glutamate 5-O-methyl ester + H2O = L-glutamyl-[protein] + methanol + H(+)</text>
        <dbReference type="Rhea" id="RHEA:23236"/>
        <dbReference type="Rhea" id="RHEA-COMP:10208"/>
        <dbReference type="Rhea" id="RHEA-COMP:10311"/>
        <dbReference type="ChEBI" id="CHEBI:15377"/>
        <dbReference type="ChEBI" id="CHEBI:15378"/>
        <dbReference type="ChEBI" id="CHEBI:17790"/>
        <dbReference type="ChEBI" id="CHEBI:29973"/>
        <dbReference type="ChEBI" id="CHEBI:82795"/>
        <dbReference type="EC" id="3.1.1.61"/>
    </reaction>
</comment>
<dbReference type="CDD" id="cd17541">
    <property type="entry name" value="REC_CheB-like"/>
    <property type="match status" value="1"/>
</dbReference>
<keyword evidence="3 4" id="KW-0145">Chemotaxis</keyword>
<dbReference type="EMBL" id="FUYJ01000004">
    <property type="protein sequence ID" value="SKA99941.1"/>
    <property type="molecule type" value="Genomic_DNA"/>
</dbReference>
<comment type="subcellular location">
    <subcellularLocation>
        <location evidence="3">Cytoplasm</location>
    </subcellularLocation>
</comment>
<sequence>MSDVLTGKKKRVLVVDDSAFMRKLISDMLNRHPMMEVIGIARNGQDAIEKVKELKPDVVTMDIEMPVMNGLQALKEMMDHHPVPVVILSSTTKHNTENAVLAIEYGAVDVIAKPGGAISLNLHEIEREIVEKVFAASNVRITSLTRKITPKKTRYTLPAEKKEAPVRMNSVTEMPANLASFSKNKAQTTKTFVIIGTSTGGPRALQEVITRLPADFPAPILIVQHMPPGFTKSLAERLNGLSEITVKEAENGELLYNGTAYVAPGGLHLKFEKTVAGYRVLLDGNEAPRSGHRPAVNVLLESAAKHPELEYVTAIMTGMGFDGKEGMELLRSSCKTVTIAESRNTSVVYGMPKAIIDAGLSDEIKDVQQIAEAIMGNLK</sequence>
<gene>
    <name evidence="3" type="primary">cheB</name>
    <name evidence="8" type="ORF">SAMN04244570_2375</name>
</gene>
<dbReference type="SUPFAM" id="SSF52172">
    <property type="entry name" value="CheY-like"/>
    <property type="match status" value="1"/>
</dbReference>
<proteinExistence type="inferred from homology"/>
<dbReference type="InterPro" id="IPR011006">
    <property type="entry name" value="CheY-like_superfamily"/>
</dbReference>
<dbReference type="EC" id="3.1.1.61" evidence="3"/>
<evidence type="ECO:0000256" key="2">
    <source>
        <dbReference type="ARBA" id="ARBA00048267"/>
    </source>
</evidence>
<dbReference type="SMART" id="SM00448">
    <property type="entry name" value="REC"/>
    <property type="match status" value="1"/>
</dbReference>
<dbReference type="CDD" id="cd16432">
    <property type="entry name" value="CheB_Rec"/>
    <property type="match status" value="1"/>
</dbReference>
<evidence type="ECO:0000259" key="6">
    <source>
        <dbReference type="PROSITE" id="PS50110"/>
    </source>
</evidence>
<feature type="modified residue" description="4-aspartylphosphate" evidence="3 5">
    <location>
        <position position="62"/>
    </location>
</feature>
<dbReference type="GO" id="GO:0008984">
    <property type="term" value="F:protein-glutamate methylesterase activity"/>
    <property type="evidence" value="ECO:0007669"/>
    <property type="project" value="UniProtKB-UniRule"/>
</dbReference>
<evidence type="ECO:0000313" key="8">
    <source>
        <dbReference type="EMBL" id="SKA99941.1"/>
    </source>
</evidence>
<dbReference type="GO" id="GO:0050568">
    <property type="term" value="F:protein-glutamine glutaminase activity"/>
    <property type="evidence" value="ECO:0007669"/>
    <property type="project" value="UniProtKB-UniRule"/>
</dbReference>
<dbReference type="Pfam" id="PF01339">
    <property type="entry name" value="CheB_methylest"/>
    <property type="match status" value="1"/>
</dbReference>
<comment type="PTM">
    <text evidence="3">Phosphorylated by CheA. Phosphorylation of the N-terminal regulatory domain activates the methylesterase activity.</text>
</comment>
<feature type="active site" evidence="3 4">
    <location>
        <position position="322"/>
    </location>
</feature>
<keyword evidence="9" id="KW-1185">Reference proteome</keyword>
<comment type="function">
    <text evidence="3">Involved in chemotaxis. Part of a chemotaxis signal transduction system that modulates chemotaxis in response to various stimuli. Catalyzes the demethylation of specific methylglutamate residues introduced into the chemoreceptors (methyl-accepting chemotaxis proteins or MCP) by CheR. Also mediates the irreversible deamidation of specific glutamine residues to glutamic acid.</text>
</comment>
<dbReference type="InterPro" id="IPR000673">
    <property type="entry name" value="Sig_transdc_resp-reg_Me-estase"/>
</dbReference>
<dbReference type="EC" id="3.5.1.44" evidence="3"/>
<keyword evidence="1 3" id="KW-0378">Hydrolase</keyword>
<evidence type="ECO:0000256" key="1">
    <source>
        <dbReference type="ARBA" id="ARBA00022801"/>
    </source>
</evidence>
<dbReference type="Gene3D" id="3.40.50.2300">
    <property type="match status" value="1"/>
</dbReference>
<comment type="catalytic activity">
    <reaction evidence="3">
        <text>L-glutaminyl-[protein] + H2O = L-glutamyl-[protein] + NH4(+)</text>
        <dbReference type="Rhea" id="RHEA:16441"/>
        <dbReference type="Rhea" id="RHEA-COMP:10207"/>
        <dbReference type="Rhea" id="RHEA-COMP:10208"/>
        <dbReference type="ChEBI" id="CHEBI:15377"/>
        <dbReference type="ChEBI" id="CHEBI:28938"/>
        <dbReference type="ChEBI" id="CHEBI:29973"/>
        <dbReference type="ChEBI" id="CHEBI:30011"/>
        <dbReference type="EC" id="3.5.1.44"/>
    </reaction>
</comment>
<feature type="domain" description="CheB-type methylesterase" evidence="7">
    <location>
        <begin position="186"/>
        <end position="379"/>
    </location>
</feature>
<dbReference type="HAMAP" id="MF_00099">
    <property type="entry name" value="CheB_chemtxs"/>
    <property type="match status" value="1"/>
</dbReference>
<evidence type="ECO:0000313" key="9">
    <source>
        <dbReference type="Proteomes" id="UP000190042"/>
    </source>
</evidence>
<dbReference type="AlphaFoldDB" id="A0A1T4YF55"/>
<dbReference type="Pfam" id="PF00072">
    <property type="entry name" value="Response_reg"/>
    <property type="match status" value="1"/>
</dbReference>
<comment type="domain">
    <text evidence="3">Contains a C-terminal catalytic domain, and an N-terminal region which modulates catalytic activity.</text>
</comment>
<dbReference type="PIRSF" id="PIRSF000876">
    <property type="entry name" value="RR_chemtxs_CheB"/>
    <property type="match status" value="1"/>
</dbReference>
<dbReference type="GO" id="GO:0005737">
    <property type="term" value="C:cytoplasm"/>
    <property type="evidence" value="ECO:0007669"/>
    <property type="project" value="UniProtKB-SubCell"/>
</dbReference>
<dbReference type="InterPro" id="IPR001789">
    <property type="entry name" value="Sig_transdc_resp-reg_receiver"/>
</dbReference>
<evidence type="ECO:0000259" key="7">
    <source>
        <dbReference type="PROSITE" id="PS50122"/>
    </source>
</evidence>
<feature type="active site" evidence="3 4">
    <location>
        <position position="225"/>
    </location>
</feature>
<evidence type="ECO:0000256" key="4">
    <source>
        <dbReference type="PROSITE-ProRule" id="PRU00050"/>
    </source>
</evidence>
<dbReference type="GO" id="GO:0000156">
    <property type="term" value="F:phosphorelay response regulator activity"/>
    <property type="evidence" value="ECO:0007669"/>
    <property type="project" value="InterPro"/>
</dbReference>
<name>A0A1T4YF55_9BACL</name>
<keyword evidence="3 5" id="KW-0597">Phosphoprotein</keyword>
<dbReference type="PANTHER" id="PTHR42872:SF3">
    <property type="entry name" value="PROTEIN-GLUTAMATE METHYLESTERASE_PROTEIN-GLUTAMINE GLUTAMINASE 1"/>
    <property type="match status" value="1"/>
</dbReference>
<dbReference type="PROSITE" id="PS50110">
    <property type="entry name" value="RESPONSE_REGULATORY"/>
    <property type="match status" value="1"/>
</dbReference>
<comment type="similarity">
    <text evidence="3">Belongs to the CheB family.</text>
</comment>
<feature type="active site" evidence="3 4">
    <location>
        <position position="198"/>
    </location>
</feature>
<dbReference type="Gene3D" id="3.40.50.180">
    <property type="entry name" value="Methylesterase CheB, C-terminal domain"/>
    <property type="match status" value="1"/>
</dbReference>
<dbReference type="PROSITE" id="PS50122">
    <property type="entry name" value="CHEB"/>
    <property type="match status" value="1"/>
</dbReference>
<dbReference type="InterPro" id="IPR008248">
    <property type="entry name" value="CheB-like"/>
</dbReference>
<dbReference type="PANTHER" id="PTHR42872">
    <property type="entry name" value="PROTEIN-GLUTAMATE METHYLESTERASE/PROTEIN-GLUTAMINE GLUTAMINASE"/>
    <property type="match status" value="1"/>
</dbReference>
<evidence type="ECO:0000256" key="3">
    <source>
        <dbReference type="HAMAP-Rule" id="MF_00099"/>
    </source>
</evidence>
<reference evidence="9" key="1">
    <citation type="submission" date="2017-02" db="EMBL/GenBank/DDBJ databases">
        <authorList>
            <person name="Varghese N."/>
            <person name="Submissions S."/>
        </authorList>
    </citation>
    <scope>NUCLEOTIDE SEQUENCE [LARGE SCALE GENOMIC DNA]</scope>
    <source>
        <strain evidence="9">DSM 23966</strain>
    </source>
</reference>
<feature type="domain" description="Response regulatory" evidence="6">
    <location>
        <begin position="11"/>
        <end position="128"/>
    </location>
</feature>
<keyword evidence="3" id="KW-0963">Cytoplasm</keyword>
<accession>A0A1T4YF55</accession>
<organism evidence="8 9">
    <name type="scientific">Sporosarcina newyorkensis</name>
    <dbReference type="NCBI Taxonomy" id="759851"/>
    <lineage>
        <taxon>Bacteria</taxon>
        <taxon>Bacillati</taxon>
        <taxon>Bacillota</taxon>
        <taxon>Bacilli</taxon>
        <taxon>Bacillales</taxon>
        <taxon>Caryophanaceae</taxon>
        <taxon>Sporosarcina</taxon>
    </lineage>
</organism>
<evidence type="ECO:0000256" key="5">
    <source>
        <dbReference type="PROSITE-ProRule" id="PRU00169"/>
    </source>
</evidence>
<protein>
    <recommendedName>
        <fullName evidence="3">Protein-glutamate methylesterase/protein-glutamine glutaminase</fullName>
        <ecNumber evidence="3">3.1.1.61</ecNumber>
        <ecNumber evidence="3">3.5.1.44</ecNumber>
    </recommendedName>
</protein>
<dbReference type="InterPro" id="IPR035909">
    <property type="entry name" value="CheB_C"/>
</dbReference>
<dbReference type="GO" id="GO:0006935">
    <property type="term" value="P:chemotaxis"/>
    <property type="evidence" value="ECO:0007669"/>
    <property type="project" value="UniProtKB-UniRule"/>
</dbReference>
<dbReference type="Proteomes" id="UP000190042">
    <property type="component" value="Unassembled WGS sequence"/>
</dbReference>
<dbReference type="NCBIfam" id="NF001965">
    <property type="entry name" value="PRK00742.1"/>
    <property type="match status" value="1"/>
</dbReference>